<dbReference type="Proteomes" id="UP000070544">
    <property type="component" value="Unassembled WGS sequence"/>
</dbReference>
<evidence type="ECO:0000313" key="1">
    <source>
        <dbReference type="EMBL" id="KXS13800.1"/>
    </source>
</evidence>
<evidence type="ECO:0000313" key="2">
    <source>
        <dbReference type="Proteomes" id="UP000070544"/>
    </source>
</evidence>
<gene>
    <name evidence="1" type="ORF">M427DRAFT_71176</name>
</gene>
<dbReference type="EMBL" id="KQ965775">
    <property type="protein sequence ID" value="KXS13800.1"/>
    <property type="molecule type" value="Genomic_DNA"/>
</dbReference>
<proteinExistence type="predicted"/>
<feature type="non-terminal residue" evidence="1">
    <location>
        <position position="346"/>
    </location>
</feature>
<name>A0A139AAM9_GONPJ</name>
<reference evidence="1 2" key="1">
    <citation type="journal article" date="2015" name="Genome Biol. Evol.">
        <title>Phylogenomic analyses indicate that early fungi evolved digesting cell walls of algal ancestors of land plants.</title>
        <authorList>
            <person name="Chang Y."/>
            <person name="Wang S."/>
            <person name="Sekimoto S."/>
            <person name="Aerts A.L."/>
            <person name="Choi C."/>
            <person name="Clum A."/>
            <person name="LaButti K.M."/>
            <person name="Lindquist E.A."/>
            <person name="Yee Ngan C."/>
            <person name="Ohm R.A."/>
            <person name="Salamov A.A."/>
            <person name="Grigoriev I.V."/>
            <person name="Spatafora J.W."/>
            <person name="Berbee M.L."/>
        </authorList>
    </citation>
    <scope>NUCLEOTIDE SEQUENCE [LARGE SCALE GENOMIC DNA]</scope>
    <source>
        <strain evidence="1 2">JEL478</strain>
    </source>
</reference>
<sequence length="346" mass="39938">MAFPRSYLFLLDPIDVEDTREIELLSDYLDLLEKLELPSRLQASTREDTGPLSVPLDNILIRQMQDAASARPVGSLRGLIYGILADTPNAILLLRLLPHVALVQHIDAVLEPVRYLLEHQRWRVLKWGVKKQLLVLLDFLPATFSLSTRVLEQLHVLALRQIQGGDIDAEFPLHLFYHPDMPRPHPHHKSIQYAKLLFEESQVKEREDISRYEENTPQNGFMTIIAHDMRDVPLLWVPNVNVRWTAGLIEVIGRTKLWMQPDSLPLYAATIFYVLCRLVLEHRLPSSMEDTSTVGDDDHEIITRQKVLAQLKQEKQNLMEDEIAVCEQLISERVSFITFLGRDLLR</sequence>
<organism evidence="1 2">
    <name type="scientific">Gonapodya prolifera (strain JEL478)</name>
    <name type="common">Monoblepharis prolifera</name>
    <dbReference type="NCBI Taxonomy" id="1344416"/>
    <lineage>
        <taxon>Eukaryota</taxon>
        <taxon>Fungi</taxon>
        <taxon>Fungi incertae sedis</taxon>
        <taxon>Chytridiomycota</taxon>
        <taxon>Chytridiomycota incertae sedis</taxon>
        <taxon>Monoblepharidomycetes</taxon>
        <taxon>Monoblepharidales</taxon>
        <taxon>Gonapodyaceae</taxon>
        <taxon>Gonapodya</taxon>
    </lineage>
</organism>
<accession>A0A139AAM9</accession>
<dbReference type="AlphaFoldDB" id="A0A139AAM9"/>
<keyword evidence="2" id="KW-1185">Reference proteome</keyword>
<protein>
    <submittedName>
        <fullName evidence="1">Uncharacterized protein</fullName>
    </submittedName>
</protein>